<protein>
    <submittedName>
        <fullName evidence="1">Uncharacterized protein</fullName>
    </submittedName>
</protein>
<evidence type="ECO:0000313" key="1">
    <source>
        <dbReference type="EMBL" id="USN14656.1"/>
    </source>
</evidence>
<keyword evidence="2" id="KW-1185">Reference proteome</keyword>
<reference evidence="1 2" key="1">
    <citation type="submission" date="2022-05" db="EMBL/GenBank/DDBJ databases">
        <authorList>
            <person name="Friedrich I."/>
            <person name="Poehlein A."/>
            <person name="Schneider D."/>
            <person name="Hertel R."/>
            <person name="Daniel R."/>
        </authorList>
    </citation>
    <scope>NUCLEOTIDE SEQUENCE [LARGE SCALE GENOMIC DNA]</scope>
</reference>
<gene>
    <name evidence="1" type="ORF">DOMOVOI_01820</name>
</gene>
<name>A0A9E7MPT0_9CAUD</name>
<proteinExistence type="predicted"/>
<sequence>MTEAYDPASGAVQKPAILLDPDAKAHLQSLSERLVKGADRAIDRDLHALLYPQASDRTPVPRYTASVDSIVRLIETILPQWVHGYCTMPGAGDDGATEVRAWVAGPGYITDDHMDDYFHVDAAGSASGLTLALMACLACDGRRA</sequence>
<accession>A0A9E7MPT0</accession>
<dbReference type="Proteomes" id="UP001057221">
    <property type="component" value="Segment"/>
</dbReference>
<organism evidence="1 2">
    <name type="scientific">Brevundimonas phage vB_BpoS-Domovoi</name>
    <dbReference type="NCBI Taxonomy" id="2948598"/>
    <lineage>
        <taxon>Viruses</taxon>
        <taxon>Duplodnaviria</taxon>
        <taxon>Heunggongvirae</taxon>
        <taxon>Uroviricota</taxon>
        <taxon>Caudoviricetes</taxon>
        <taxon>Jeanschmidtviridae</taxon>
        <taxon>Marchewkavirus</taxon>
        <taxon>Marchewkavirus domovoi</taxon>
    </lineage>
</organism>
<dbReference type="EMBL" id="ON529855">
    <property type="protein sequence ID" value="USN14656.1"/>
    <property type="molecule type" value="Genomic_DNA"/>
</dbReference>
<evidence type="ECO:0000313" key="2">
    <source>
        <dbReference type="Proteomes" id="UP001057221"/>
    </source>
</evidence>